<comment type="caution">
    <text evidence="11">The sequence shown here is derived from an EMBL/GenBank/DDBJ whole genome shotgun (WGS) entry which is preliminary data.</text>
</comment>
<proteinExistence type="inferred from homology"/>
<keyword evidence="3" id="KW-0050">Antiport</keyword>
<dbReference type="Pfam" id="PF03553">
    <property type="entry name" value="Na_H_antiporter"/>
    <property type="match status" value="1"/>
</dbReference>
<evidence type="ECO:0000256" key="9">
    <source>
        <dbReference type="SAM" id="Phobius"/>
    </source>
</evidence>
<evidence type="ECO:0000256" key="2">
    <source>
        <dbReference type="ARBA" id="ARBA00022448"/>
    </source>
</evidence>
<feature type="domain" description="Na+/H+ antiporter NhaC-like C-terminal" evidence="10">
    <location>
        <begin position="171"/>
        <end position="463"/>
    </location>
</feature>
<keyword evidence="12" id="KW-1185">Reference proteome</keyword>
<dbReference type="InterPro" id="IPR052180">
    <property type="entry name" value="NhaC_Na-H+_Antiporter"/>
</dbReference>
<feature type="transmembrane region" description="Helical" evidence="9">
    <location>
        <begin position="208"/>
        <end position="225"/>
    </location>
</feature>
<evidence type="ECO:0000256" key="7">
    <source>
        <dbReference type="ARBA" id="ARBA00023136"/>
    </source>
</evidence>
<dbReference type="GO" id="GO:0005886">
    <property type="term" value="C:plasma membrane"/>
    <property type="evidence" value="ECO:0007669"/>
    <property type="project" value="UniProtKB-SubCell"/>
</dbReference>
<name>A0ABD5QRJ5_9EURY</name>
<keyword evidence="6 9" id="KW-1133">Transmembrane helix</keyword>
<dbReference type="EMBL" id="JBHSKV010000011">
    <property type="protein sequence ID" value="MFC5134754.1"/>
    <property type="molecule type" value="Genomic_DNA"/>
</dbReference>
<sequence>MVEFEPRLFEDIPPKDRPSLVESVVPIVGMIASLSVGIVGFGLGPQFPLLWGIAFTGLFAWYQLDCSWEDLYDGISDSLLMGMRAILIIFLAYTLVSTLIQAGTIPTLMYYGVEILTPKVFLPVTAILVATITLAIGSSWTAVGALGVAFIGIGSGLGIPAPMTAGAILTGAYTGDKMSPLSDTTNLAAAVTDTDLYDHIRAMRPGSTLALGISLVLYTVLGLSVSGSIPDGRIAAIQTAIETSYVVTPLVFVPLLLILGLAMYGIPAIPTLGAGIFASALISIQIQGVPFATAWDAAVYGTGPTTGMELVNGLLESGGMVDASWAITIVIAALSLGGMFERTGILAVLAHHLARLCRGAGSTTGVTAFSALSMNVLAAEQYISIVVPGMSLRNLYNEQGLKSQNLSRAVEAAGTTTSALVPWTSGAVFMSGVLGVPTMQYAPYYFFGFLSPLILLVMGATGWQIMYTDQHKSVSTTSAEDATVPVASED</sequence>
<keyword evidence="7 9" id="KW-0472">Membrane</keyword>
<feature type="transmembrane region" description="Helical" evidence="9">
    <location>
        <begin position="146"/>
        <end position="169"/>
    </location>
</feature>
<evidence type="ECO:0000256" key="3">
    <source>
        <dbReference type="ARBA" id="ARBA00022449"/>
    </source>
</evidence>
<protein>
    <submittedName>
        <fullName evidence="11">Na+/H+ antiporter NhaC family protein</fullName>
    </submittedName>
</protein>
<keyword evidence="4" id="KW-1003">Cell membrane</keyword>
<dbReference type="Proteomes" id="UP001596145">
    <property type="component" value="Unassembled WGS sequence"/>
</dbReference>
<evidence type="ECO:0000256" key="5">
    <source>
        <dbReference type="ARBA" id="ARBA00022692"/>
    </source>
</evidence>
<dbReference type="InterPro" id="IPR018461">
    <property type="entry name" value="Na/H_Antiport_NhaC-like_C"/>
</dbReference>
<feature type="transmembrane region" description="Helical" evidence="9">
    <location>
        <begin position="48"/>
        <end position="64"/>
    </location>
</feature>
<gene>
    <name evidence="11" type="ORF">ACFPJA_08495</name>
</gene>
<accession>A0ABD5QRJ5</accession>
<evidence type="ECO:0000313" key="11">
    <source>
        <dbReference type="EMBL" id="MFC5134754.1"/>
    </source>
</evidence>
<feature type="transmembrane region" description="Helical" evidence="9">
    <location>
        <begin position="276"/>
        <end position="303"/>
    </location>
</feature>
<dbReference type="GO" id="GO:0015297">
    <property type="term" value="F:antiporter activity"/>
    <property type="evidence" value="ECO:0007669"/>
    <property type="project" value="UniProtKB-KW"/>
</dbReference>
<dbReference type="PANTHER" id="PTHR33451">
    <property type="entry name" value="MALATE-2H(+)/NA(+)-LACTATE ANTIPORTER"/>
    <property type="match status" value="1"/>
</dbReference>
<evidence type="ECO:0000256" key="8">
    <source>
        <dbReference type="ARBA" id="ARBA00038435"/>
    </source>
</evidence>
<dbReference type="PANTHER" id="PTHR33451:SF3">
    <property type="entry name" value="MALATE-2H(+)_NA(+)-LACTATE ANTIPORTER"/>
    <property type="match status" value="1"/>
</dbReference>
<feature type="transmembrane region" description="Helical" evidence="9">
    <location>
        <begin position="245"/>
        <end position="264"/>
    </location>
</feature>
<evidence type="ECO:0000313" key="12">
    <source>
        <dbReference type="Proteomes" id="UP001596145"/>
    </source>
</evidence>
<evidence type="ECO:0000259" key="10">
    <source>
        <dbReference type="Pfam" id="PF03553"/>
    </source>
</evidence>
<comment type="similarity">
    <text evidence="8">Belongs to the NhaC Na(+)/H(+) (TC 2.A.35) antiporter family.</text>
</comment>
<evidence type="ECO:0000256" key="1">
    <source>
        <dbReference type="ARBA" id="ARBA00004651"/>
    </source>
</evidence>
<evidence type="ECO:0000256" key="6">
    <source>
        <dbReference type="ARBA" id="ARBA00022989"/>
    </source>
</evidence>
<feature type="transmembrane region" description="Helical" evidence="9">
    <location>
        <begin position="120"/>
        <end position="140"/>
    </location>
</feature>
<organism evidence="11 12">
    <name type="scientific">Halorubrum glutamatedens</name>
    <dbReference type="NCBI Taxonomy" id="2707018"/>
    <lineage>
        <taxon>Archaea</taxon>
        <taxon>Methanobacteriati</taxon>
        <taxon>Methanobacteriota</taxon>
        <taxon>Stenosarchaea group</taxon>
        <taxon>Halobacteria</taxon>
        <taxon>Halobacteriales</taxon>
        <taxon>Haloferacaceae</taxon>
        <taxon>Halorubrum</taxon>
    </lineage>
</organism>
<feature type="transmembrane region" description="Helical" evidence="9">
    <location>
        <begin position="20"/>
        <end position="41"/>
    </location>
</feature>
<keyword evidence="2" id="KW-0813">Transport</keyword>
<dbReference type="RefSeq" id="WP_122106751.1">
    <property type="nucleotide sequence ID" value="NZ_JBHSKV010000011.1"/>
</dbReference>
<feature type="transmembrane region" description="Helical" evidence="9">
    <location>
        <begin position="442"/>
        <end position="463"/>
    </location>
</feature>
<comment type="subcellular location">
    <subcellularLocation>
        <location evidence="1">Cell membrane</location>
        <topology evidence="1">Multi-pass membrane protein</topology>
    </subcellularLocation>
</comment>
<evidence type="ECO:0000256" key="4">
    <source>
        <dbReference type="ARBA" id="ARBA00022475"/>
    </source>
</evidence>
<feature type="transmembrane region" description="Helical" evidence="9">
    <location>
        <begin position="323"/>
        <end position="340"/>
    </location>
</feature>
<feature type="transmembrane region" description="Helical" evidence="9">
    <location>
        <begin position="84"/>
        <end position="108"/>
    </location>
</feature>
<reference evidence="11 12" key="1">
    <citation type="journal article" date="2019" name="Int. J. Syst. Evol. Microbiol.">
        <title>The Global Catalogue of Microorganisms (GCM) 10K type strain sequencing project: providing services to taxonomists for standard genome sequencing and annotation.</title>
        <authorList>
            <consortium name="The Broad Institute Genomics Platform"/>
            <consortium name="The Broad Institute Genome Sequencing Center for Infectious Disease"/>
            <person name="Wu L."/>
            <person name="Ma J."/>
        </authorList>
    </citation>
    <scope>NUCLEOTIDE SEQUENCE [LARGE SCALE GENOMIC DNA]</scope>
    <source>
        <strain evidence="11 12">CGMCC 1.16026</strain>
    </source>
</reference>
<dbReference type="AlphaFoldDB" id="A0ABD5QRJ5"/>
<keyword evidence="5 9" id="KW-0812">Transmembrane</keyword>